<dbReference type="EMBL" id="DS028163">
    <property type="protein sequence ID" value="EEY65219.1"/>
    <property type="molecule type" value="Genomic_DNA"/>
</dbReference>
<dbReference type="Pfam" id="PF22748">
    <property type="entry name" value="PexRD54_WY"/>
    <property type="match status" value="1"/>
</dbReference>
<evidence type="ECO:0000256" key="4">
    <source>
        <dbReference type="ARBA" id="ARBA00022525"/>
    </source>
</evidence>
<dbReference type="OMA" id="MRRTFFA"/>
<evidence type="ECO:0000313" key="10">
    <source>
        <dbReference type="EMBL" id="EEY65220.1"/>
    </source>
</evidence>
<evidence type="ECO:0000313" key="9">
    <source>
        <dbReference type="EMBL" id="EEY65219.1"/>
    </source>
</evidence>
<dbReference type="GO" id="GO:0005576">
    <property type="term" value="C:extracellular region"/>
    <property type="evidence" value="ECO:0007669"/>
    <property type="project" value="UniProtKB-SubCell"/>
</dbReference>
<dbReference type="RefSeq" id="XP_002897283.1">
    <property type="nucleotide sequence ID" value="XM_002897237.1"/>
</dbReference>
<dbReference type="GeneID" id="9469407"/>
<evidence type="ECO:0000256" key="3">
    <source>
        <dbReference type="ARBA" id="ARBA00010400"/>
    </source>
</evidence>
<evidence type="ECO:0000256" key="2">
    <source>
        <dbReference type="ARBA" id="ARBA00004613"/>
    </source>
</evidence>
<comment type="subcellular location">
    <subcellularLocation>
        <location evidence="1">Host cell</location>
    </subcellularLocation>
    <subcellularLocation>
        <location evidence="2">Secreted</location>
    </subcellularLocation>
</comment>
<sequence length="309" mass="34470">MRRTFFAILILAAVLSAAAASTTAIRDSRGLTRRRLRAAALTIEDDKEDRALPTSALTNAAKSVTSKLTGYAQLPVWLITKKSPKEVFNLLKLHEAGSNLFKNPRWKTWVTYVSKFDKTNPEQTMASVLTLRYGDDVLAEMLAAAKMSRKTKSIANKLEAAQVNNWMATGQSTDEVFKLLKLHLAGDDLFARTQLSTWITFMKRFNKDFADESTTLLSTLSKHYKDGDLARIAHKALLIDSSKKMANDFQILQFGKWASEEKTPSAVAHLLVSSRTVPGSATSQRTTQLEKEIVENYKRFNAAYTSSLP</sequence>
<accession>D0NU86</accession>
<dbReference type="GeneID" id="9469408"/>
<dbReference type="AlphaFoldDB" id="D0NU86"/>
<keyword evidence="6" id="KW-0843">Virulence</keyword>
<organism evidence="9 11">
    <name type="scientific">Phytophthora infestans (strain T30-4)</name>
    <name type="common">Potato late blight agent</name>
    <dbReference type="NCBI Taxonomy" id="403677"/>
    <lineage>
        <taxon>Eukaryota</taxon>
        <taxon>Sar</taxon>
        <taxon>Stramenopiles</taxon>
        <taxon>Oomycota</taxon>
        <taxon>Peronosporomycetes</taxon>
        <taxon>Peronosporales</taxon>
        <taxon>Peronosporaceae</taxon>
        <taxon>Phytophthora</taxon>
    </lineage>
</organism>
<dbReference type="Proteomes" id="UP000006643">
    <property type="component" value="Unassembled WGS sequence"/>
</dbReference>
<evidence type="ECO:0000259" key="8">
    <source>
        <dbReference type="Pfam" id="PF22748"/>
    </source>
</evidence>
<evidence type="ECO:0000256" key="5">
    <source>
        <dbReference type="ARBA" id="ARBA00022729"/>
    </source>
</evidence>
<dbReference type="RefSeq" id="XP_002897284.1">
    <property type="nucleotide sequence ID" value="XM_002897238.1"/>
</dbReference>
<comment type="similarity">
    <text evidence="3">Belongs to the RxLR effector family.</text>
</comment>
<evidence type="ECO:0000256" key="7">
    <source>
        <dbReference type="SAM" id="SignalP"/>
    </source>
</evidence>
<dbReference type="HOGENOM" id="CLU_021192_0_1_1"/>
<reference evidence="9" key="1">
    <citation type="submission" date="2006-10" db="EMBL/GenBank/DDBJ databases">
        <title>Annotation of Phytophthora infestans T30-4.</title>
        <authorList>
            <consortium name="The Broad Institute Genome Sequencing Platform"/>
            <person name="Nusbaum C."/>
            <person name="Haas B."/>
            <person name="Kamoun S."/>
            <person name="Fry W."/>
            <person name="Judelson H."/>
            <person name="Ristaino J."/>
            <person name="Govers F."/>
            <person name="Whisson S."/>
            <person name="Birch P."/>
            <person name="Birren B."/>
            <person name="Lander E."/>
            <person name="Galagan J."/>
            <person name="Zody M."/>
            <person name="Devon K."/>
            <person name="O'Neil K."/>
            <person name="Zembek L."/>
            <person name="Anderson S."/>
            <person name="Jaffe D."/>
            <person name="Butler J."/>
            <person name="Alvarez P."/>
            <person name="Gnerre S."/>
            <person name="Grabherr M."/>
            <person name="Mauceli E."/>
            <person name="Brockman W."/>
            <person name="Young S."/>
            <person name="LaButti K."/>
            <person name="Sykes S."/>
            <person name="DeCaprio D."/>
            <person name="Crawford M."/>
            <person name="Koehrsen M."/>
            <person name="Engels R."/>
            <person name="Montgomery P."/>
            <person name="Pearson M."/>
            <person name="Howarth C."/>
            <person name="Larson L."/>
            <person name="White J."/>
            <person name="O'Leary S."/>
            <person name="Kodira C."/>
            <person name="Zeng Q."/>
            <person name="Yandava C."/>
            <person name="Alvarado L."/>
        </authorList>
    </citation>
    <scope>NUCLEOTIDE SEQUENCE</scope>
    <source>
        <strain evidence="9">T30-4</strain>
    </source>
</reference>
<feature type="chain" id="PRO_5010111078" evidence="7">
    <location>
        <begin position="21"/>
        <end position="309"/>
    </location>
</feature>
<protein>
    <submittedName>
        <fullName evidence="9">Secreted RxLR effector peptide protein, putative</fullName>
    </submittedName>
</protein>
<keyword evidence="5 7" id="KW-0732">Signal</keyword>
<dbReference type="KEGG" id="pif:PITG_16844"/>
<keyword evidence="11" id="KW-1185">Reference proteome</keyword>
<reference evidence="11" key="2">
    <citation type="journal article" date="2009" name="Nature">
        <title>Genome sequence and analysis of the Irish potato famine pathogen Phytophthora infestans.</title>
        <authorList>
            <consortium name="The Broad Institute Genome Sequencing Platform"/>
            <person name="Haas B.J."/>
            <person name="Kamoun S."/>
            <person name="Zody M.C."/>
            <person name="Jiang R.H."/>
            <person name="Handsaker R.E."/>
            <person name="Cano L.M."/>
            <person name="Grabherr M."/>
            <person name="Kodira C.D."/>
            <person name="Raffaele S."/>
            <person name="Torto-Alalibo T."/>
            <person name="Bozkurt T.O."/>
            <person name="Ah-Fong A.M."/>
            <person name="Alvarado L."/>
            <person name="Anderson V.L."/>
            <person name="Armstrong M.R."/>
            <person name="Avrova A."/>
            <person name="Baxter L."/>
            <person name="Beynon J."/>
            <person name="Boevink P.C."/>
            <person name="Bollmann S.R."/>
            <person name="Bos J.I."/>
            <person name="Bulone V."/>
            <person name="Cai G."/>
            <person name="Cakir C."/>
            <person name="Carrington J.C."/>
            <person name="Chawner M."/>
            <person name="Conti L."/>
            <person name="Costanzo S."/>
            <person name="Ewan R."/>
            <person name="Fahlgren N."/>
            <person name="Fischbach M.A."/>
            <person name="Fugelstad J."/>
            <person name="Gilroy E.M."/>
            <person name="Gnerre S."/>
            <person name="Green P.J."/>
            <person name="Grenville-Briggs L.J."/>
            <person name="Griffith J."/>
            <person name="Grunwald N.J."/>
            <person name="Horn K."/>
            <person name="Horner N.R."/>
            <person name="Hu C.H."/>
            <person name="Huitema E."/>
            <person name="Jeong D.H."/>
            <person name="Jones A.M."/>
            <person name="Jones J.D."/>
            <person name="Jones R.W."/>
            <person name="Karlsson E.K."/>
            <person name="Kunjeti S.G."/>
            <person name="Lamour K."/>
            <person name="Liu Z."/>
            <person name="Ma L."/>
            <person name="Maclean D."/>
            <person name="Chibucos M.C."/>
            <person name="McDonald H."/>
            <person name="McWalters J."/>
            <person name="Meijer H.J."/>
            <person name="Morgan W."/>
            <person name="Morris P.F."/>
            <person name="Munro C.A."/>
            <person name="O'Neill K."/>
            <person name="Ospina-Giraldo M."/>
            <person name="Pinzon A."/>
            <person name="Pritchard L."/>
            <person name="Ramsahoye B."/>
            <person name="Ren Q."/>
            <person name="Restrepo S."/>
            <person name="Roy S."/>
            <person name="Sadanandom A."/>
            <person name="Savidor A."/>
            <person name="Schornack S."/>
            <person name="Schwartz D.C."/>
            <person name="Schumann U.D."/>
            <person name="Schwessinger B."/>
            <person name="Seyer L."/>
            <person name="Sharpe T."/>
            <person name="Silvar C."/>
            <person name="Song J."/>
            <person name="Studholme D.J."/>
            <person name="Sykes S."/>
            <person name="Thines M."/>
            <person name="van de Vondervoort P.J."/>
            <person name="Phuntumart V."/>
            <person name="Wawra S."/>
            <person name="Weide R."/>
            <person name="Win J."/>
            <person name="Young C."/>
            <person name="Zhou S."/>
            <person name="Fry W."/>
            <person name="Meyers B.C."/>
            <person name="van West P."/>
            <person name="Ristaino J."/>
            <person name="Govers F."/>
            <person name="Birch P.R."/>
            <person name="Whisson S.C."/>
            <person name="Judelson H.S."/>
            <person name="Nusbaum C."/>
        </authorList>
    </citation>
    <scope>NUCLEOTIDE SEQUENCE [LARGE SCALE GENOMIC DNA]</scope>
    <source>
        <strain evidence="11">T30-4</strain>
    </source>
</reference>
<dbReference type="VEuPathDB" id="FungiDB:PITG_16845"/>
<evidence type="ECO:0000256" key="6">
    <source>
        <dbReference type="ARBA" id="ARBA00023026"/>
    </source>
</evidence>
<feature type="signal peptide" evidence="7">
    <location>
        <begin position="1"/>
        <end position="20"/>
    </location>
</feature>
<dbReference type="EMBL" id="DS028163">
    <property type="protein sequence ID" value="EEY65220.1"/>
    <property type="molecule type" value="Genomic_DNA"/>
</dbReference>
<dbReference type="InterPro" id="IPR054463">
    <property type="entry name" value="PexRD54_WY"/>
</dbReference>
<evidence type="ECO:0000313" key="11">
    <source>
        <dbReference type="Proteomes" id="UP000006643"/>
    </source>
</evidence>
<dbReference type="OrthoDB" id="90111at2759"/>
<feature type="domain" description="RxLR effector PexRD54 WY" evidence="8">
    <location>
        <begin position="76"/>
        <end position="113"/>
    </location>
</feature>
<keyword evidence="4" id="KW-0964">Secreted</keyword>
<gene>
    <name evidence="9" type="ORF">PITG_16844</name>
    <name evidence="10" type="ORF">PITG_16845</name>
</gene>
<dbReference type="KEGG" id="pif:PITG_16845"/>
<dbReference type="InParanoid" id="D0NU86"/>
<dbReference type="GO" id="GO:0043657">
    <property type="term" value="C:host cell"/>
    <property type="evidence" value="ECO:0007669"/>
    <property type="project" value="UniProtKB-SubCell"/>
</dbReference>
<proteinExistence type="inferred from homology"/>
<dbReference type="VEuPathDB" id="FungiDB:PITG_16844"/>
<evidence type="ECO:0000256" key="1">
    <source>
        <dbReference type="ARBA" id="ARBA00004340"/>
    </source>
</evidence>
<name>D0NU86_PHYIT</name>